<feature type="compositionally biased region" description="Low complexity" evidence="9">
    <location>
        <begin position="18"/>
        <end position="32"/>
    </location>
</feature>
<keyword evidence="2 8" id="KW-0813">Transport</keyword>
<evidence type="ECO:0000256" key="7">
    <source>
        <dbReference type="ARBA" id="ARBA00023180"/>
    </source>
</evidence>
<feature type="transmembrane region" description="Helical" evidence="8">
    <location>
        <begin position="646"/>
        <end position="667"/>
    </location>
</feature>
<dbReference type="GO" id="GO:0005886">
    <property type="term" value="C:plasma membrane"/>
    <property type="evidence" value="ECO:0007669"/>
    <property type="project" value="TreeGrafter"/>
</dbReference>
<dbReference type="Gene3D" id="2.30.30.40">
    <property type="entry name" value="SH3 Domains"/>
    <property type="match status" value="1"/>
</dbReference>
<evidence type="ECO:0000256" key="9">
    <source>
        <dbReference type="SAM" id="MobiDB-lite"/>
    </source>
</evidence>
<feature type="transmembrane region" description="Helical" evidence="8">
    <location>
        <begin position="277"/>
        <end position="295"/>
    </location>
</feature>
<feature type="domain" description="Helically-extended SH3" evidence="10">
    <location>
        <begin position="119"/>
        <end position="197"/>
    </location>
</feature>
<keyword evidence="4 8" id="KW-0769">Symport</keyword>
<evidence type="ECO:0000313" key="11">
    <source>
        <dbReference type="EMBL" id="EMP36174.1"/>
    </source>
</evidence>
<evidence type="ECO:0000256" key="8">
    <source>
        <dbReference type="RuleBase" id="RU361216"/>
    </source>
</evidence>
<keyword evidence="6 8" id="KW-0472">Membrane</keyword>
<dbReference type="STRING" id="8469.M7BG42"/>
<dbReference type="AlphaFoldDB" id="M7BG42"/>
<protein>
    <recommendedName>
        <fullName evidence="8">Amino acid transporter</fullName>
    </recommendedName>
</protein>
<keyword evidence="12" id="KW-1185">Reference proteome</keyword>
<dbReference type="PANTHER" id="PTHR11958:SF102">
    <property type="entry name" value="AMINO ACID TRANSPORTER"/>
    <property type="match status" value="1"/>
</dbReference>
<gene>
    <name evidence="11" type="ORF">UY3_06643</name>
</gene>
<feature type="transmembrane region" description="Helical" evidence="8">
    <location>
        <begin position="608"/>
        <end position="634"/>
    </location>
</feature>
<dbReference type="GO" id="GO:0005313">
    <property type="term" value="F:L-glutamate transmembrane transporter activity"/>
    <property type="evidence" value="ECO:0007669"/>
    <property type="project" value="TreeGrafter"/>
</dbReference>
<dbReference type="Pfam" id="PF00375">
    <property type="entry name" value="SDF"/>
    <property type="match status" value="2"/>
</dbReference>
<dbReference type="PRINTS" id="PR00173">
    <property type="entry name" value="EDTRNSPORT"/>
</dbReference>
<dbReference type="PROSITE" id="PS00714">
    <property type="entry name" value="NA_DICARBOXYL_SYMP_2"/>
    <property type="match status" value="1"/>
</dbReference>
<feature type="region of interest" description="Disordered" evidence="9">
    <location>
        <begin position="1"/>
        <end position="32"/>
    </location>
</feature>
<feature type="compositionally biased region" description="Low complexity" evidence="9">
    <location>
        <begin position="58"/>
        <end position="72"/>
    </location>
</feature>
<comment type="similarity">
    <text evidence="8">Belongs to the dicarboxylate/amino acid:cation symporter (DAACS) (TC 2.A.23) family.</text>
</comment>
<dbReference type="GO" id="GO:0015175">
    <property type="term" value="F:neutral L-amino acid transmembrane transporter activity"/>
    <property type="evidence" value="ECO:0007669"/>
    <property type="project" value="TreeGrafter"/>
</dbReference>
<dbReference type="Pfam" id="PF14603">
    <property type="entry name" value="hSH3"/>
    <property type="match status" value="1"/>
</dbReference>
<sequence>MSGHLKPNSAVSSPVRLAPQAASSPRVPRSAAEVLRCDQEQIYDDVEAVGPIGIGKGRPSSSASRLPASPRSGTGAKLTLDRFPPPPTEPRKAQISELSGKRVKNLKQCKKEEQTDKEFRKKFKFEGEIRALTRMMVDPNVAEKKGGGKNLPLKRGEILDVIQFTSPERLLCRNNQWKYGYVPRVTLLQLCSAIWNWIRAFWRKNGLLTLSMLSVVTGCLLGFSLRVLELTELNRVYSIGDQFIVSRLDTINRSLNAFPIDFPAHERRKQGQGGSGSGRLAAILTASLMSSLATIDSKACGKMGLITLTYYLWTTFMAVTVGIVLVINIHPGAAAQKEEYTVGNVVLSSADALLDLISALHIRNPPLDPGSPLAEMRELNLDIPHPRNMFPSNLIEASFQQYRTVLVPVVKSSGFPKIPGKPLSFIYFAPDDENPEIQRPVLLEITPSPEMTYRTLPGVAPSTDIALPLAVQSFSLGVAVSKNTNIKLEDYEQNSNDTHLGQYLSPSHAILKSSQAPRTGQRLLFSSWPYEGILSVVPTYTAQTFSQGLLLGKMGERGTPLVNVCQCLNEAVMKIVSMAVWYFPFGIVFLIAGKILEMEDPAVIGKKLGLYAITVVTGLVIHGLILLPLLFALITRKNPFAFIRGILQALLIALATSSSSATLPITLKCLLENNGIDRRVARFVLPVGATINMDGTALYEAVAAIFIAQVNEYDLDLGQIITISITATAASIGAAGIPQSGLVTMVIVLTSVGLPTDDITLIIAVDWAL</sequence>
<dbReference type="InterPro" id="IPR036028">
    <property type="entry name" value="SH3-like_dom_sf"/>
</dbReference>
<evidence type="ECO:0000256" key="6">
    <source>
        <dbReference type="ARBA" id="ARBA00023136"/>
    </source>
</evidence>
<dbReference type="InterPro" id="IPR050746">
    <property type="entry name" value="DAACS"/>
</dbReference>
<feature type="transmembrane region" description="Helical" evidence="8">
    <location>
        <begin position="210"/>
        <end position="228"/>
    </location>
</feature>
<evidence type="ECO:0000256" key="2">
    <source>
        <dbReference type="ARBA" id="ARBA00022448"/>
    </source>
</evidence>
<dbReference type="InterPro" id="IPR001991">
    <property type="entry name" value="Na-dicarboxylate_symporter"/>
</dbReference>
<organism evidence="11 12">
    <name type="scientific">Chelonia mydas</name>
    <name type="common">Green sea-turtle</name>
    <name type="synonym">Chelonia agassizi</name>
    <dbReference type="NCBI Taxonomy" id="8469"/>
    <lineage>
        <taxon>Eukaryota</taxon>
        <taxon>Metazoa</taxon>
        <taxon>Chordata</taxon>
        <taxon>Craniata</taxon>
        <taxon>Vertebrata</taxon>
        <taxon>Euteleostomi</taxon>
        <taxon>Archelosauria</taxon>
        <taxon>Testudinata</taxon>
        <taxon>Testudines</taxon>
        <taxon>Cryptodira</taxon>
        <taxon>Durocryptodira</taxon>
        <taxon>Americhelydia</taxon>
        <taxon>Chelonioidea</taxon>
        <taxon>Cheloniidae</taxon>
        <taxon>Chelonia</taxon>
    </lineage>
</organism>
<evidence type="ECO:0000256" key="4">
    <source>
        <dbReference type="ARBA" id="ARBA00022847"/>
    </source>
</evidence>
<dbReference type="SUPFAM" id="SSF50044">
    <property type="entry name" value="SH3-domain"/>
    <property type="match status" value="1"/>
</dbReference>
<dbReference type="SUPFAM" id="SSF118215">
    <property type="entry name" value="Proton glutamate symport protein"/>
    <property type="match status" value="2"/>
</dbReference>
<evidence type="ECO:0000313" key="12">
    <source>
        <dbReference type="Proteomes" id="UP000031443"/>
    </source>
</evidence>
<dbReference type="GO" id="GO:0015501">
    <property type="term" value="F:glutamate:sodium symporter activity"/>
    <property type="evidence" value="ECO:0007669"/>
    <property type="project" value="TreeGrafter"/>
</dbReference>
<evidence type="ECO:0000256" key="5">
    <source>
        <dbReference type="ARBA" id="ARBA00022989"/>
    </source>
</evidence>
<comment type="subcellular location">
    <subcellularLocation>
        <location evidence="1 8">Membrane</location>
        <topology evidence="1 8">Multi-pass membrane protein</topology>
    </subcellularLocation>
</comment>
<proteinExistence type="inferred from homology"/>
<keyword evidence="3 8" id="KW-0812">Transmembrane</keyword>
<feature type="transmembrane region" description="Helical" evidence="8">
    <location>
        <begin position="579"/>
        <end position="596"/>
    </location>
</feature>
<feature type="transmembrane region" description="Helical" evidence="8">
    <location>
        <begin position="310"/>
        <end position="329"/>
    </location>
</feature>
<dbReference type="InterPro" id="IPR018107">
    <property type="entry name" value="Na-dicarboxylate_symporter_CS"/>
</dbReference>
<dbReference type="InterPro" id="IPR036458">
    <property type="entry name" value="Na:dicarbo_symporter_sf"/>
</dbReference>
<dbReference type="eggNOG" id="KOG3787">
    <property type="taxonomic scope" value="Eukaryota"/>
</dbReference>
<reference evidence="12" key="1">
    <citation type="journal article" date="2013" name="Nat. Genet.">
        <title>The draft genomes of soft-shell turtle and green sea turtle yield insights into the development and evolution of the turtle-specific body plan.</title>
        <authorList>
            <person name="Wang Z."/>
            <person name="Pascual-Anaya J."/>
            <person name="Zadissa A."/>
            <person name="Li W."/>
            <person name="Niimura Y."/>
            <person name="Huang Z."/>
            <person name="Li C."/>
            <person name="White S."/>
            <person name="Xiong Z."/>
            <person name="Fang D."/>
            <person name="Wang B."/>
            <person name="Ming Y."/>
            <person name="Chen Y."/>
            <person name="Zheng Y."/>
            <person name="Kuraku S."/>
            <person name="Pignatelli M."/>
            <person name="Herrero J."/>
            <person name="Beal K."/>
            <person name="Nozawa M."/>
            <person name="Li Q."/>
            <person name="Wang J."/>
            <person name="Zhang H."/>
            <person name="Yu L."/>
            <person name="Shigenobu S."/>
            <person name="Wang J."/>
            <person name="Liu J."/>
            <person name="Flicek P."/>
            <person name="Searle S."/>
            <person name="Wang J."/>
            <person name="Kuratani S."/>
            <person name="Yin Y."/>
            <person name="Aken B."/>
            <person name="Zhang G."/>
            <person name="Irie N."/>
        </authorList>
    </citation>
    <scope>NUCLEOTIDE SEQUENCE [LARGE SCALE GENOMIC DNA]</scope>
</reference>
<dbReference type="InterPro" id="IPR029294">
    <property type="entry name" value="hSH3"/>
</dbReference>
<accession>M7BG42</accession>
<evidence type="ECO:0000259" key="10">
    <source>
        <dbReference type="Pfam" id="PF14603"/>
    </source>
</evidence>
<feature type="region of interest" description="Disordered" evidence="9">
    <location>
        <begin position="48"/>
        <end position="92"/>
    </location>
</feature>
<name>M7BG42_CHEMY</name>
<dbReference type="Gene3D" id="1.10.3860.10">
    <property type="entry name" value="Sodium:dicarboxylate symporter"/>
    <property type="match status" value="2"/>
</dbReference>
<keyword evidence="7" id="KW-0325">Glycoprotein</keyword>
<dbReference type="PANTHER" id="PTHR11958">
    <property type="entry name" value="SODIUM/DICARBOXYLATE SYMPORTER-RELATED"/>
    <property type="match status" value="1"/>
</dbReference>
<evidence type="ECO:0000256" key="3">
    <source>
        <dbReference type="ARBA" id="ARBA00022692"/>
    </source>
</evidence>
<evidence type="ECO:0000256" key="1">
    <source>
        <dbReference type="ARBA" id="ARBA00004141"/>
    </source>
</evidence>
<dbReference type="EMBL" id="KB526025">
    <property type="protein sequence ID" value="EMP36174.1"/>
    <property type="molecule type" value="Genomic_DNA"/>
</dbReference>
<keyword evidence="5 8" id="KW-1133">Transmembrane helix</keyword>
<dbReference type="Proteomes" id="UP000031443">
    <property type="component" value="Unassembled WGS sequence"/>
</dbReference>